<dbReference type="STRING" id="1120955.SAMN03080610_02808"/>
<organism evidence="3 4">
    <name type="scientific">Afifella marina DSM 2698</name>
    <dbReference type="NCBI Taxonomy" id="1120955"/>
    <lineage>
        <taxon>Bacteria</taxon>
        <taxon>Pseudomonadati</taxon>
        <taxon>Pseudomonadota</taxon>
        <taxon>Alphaproteobacteria</taxon>
        <taxon>Hyphomicrobiales</taxon>
        <taxon>Afifellaceae</taxon>
        <taxon>Afifella</taxon>
    </lineage>
</organism>
<keyword evidence="4" id="KW-1185">Reference proteome</keyword>
<evidence type="ECO:0000313" key="4">
    <source>
        <dbReference type="Proteomes" id="UP000199347"/>
    </source>
</evidence>
<dbReference type="RefSeq" id="WP_092814456.1">
    <property type="nucleotide sequence ID" value="NZ_FMVW01000007.1"/>
</dbReference>
<dbReference type="Proteomes" id="UP000199347">
    <property type="component" value="Unassembled WGS sequence"/>
</dbReference>
<feature type="region of interest" description="Disordered" evidence="1">
    <location>
        <begin position="156"/>
        <end position="176"/>
    </location>
</feature>
<gene>
    <name evidence="3" type="ORF">SAMN03080610_02808</name>
</gene>
<dbReference type="AlphaFoldDB" id="A0A1G5NX22"/>
<accession>A0A1G5NX22</accession>
<protein>
    <submittedName>
        <fullName evidence="3">RES domain-containing protein</fullName>
    </submittedName>
</protein>
<evidence type="ECO:0000256" key="1">
    <source>
        <dbReference type="SAM" id="MobiDB-lite"/>
    </source>
</evidence>
<feature type="compositionally biased region" description="Basic and acidic residues" evidence="1">
    <location>
        <begin position="156"/>
        <end position="166"/>
    </location>
</feature>
<evidence type="ECO:0000259" key="2">
    <source>
        <dbReference type="SMART" id="SM00953"/>
    </source>
</evidence>
<dbReference type="InterPro" id="IPR014914">
    <property type="entry name" value="RES_dom"/>
</dbReference>
<proteinExistence type="predicted"/>
<reference evidence="4" key="1">
    <citation type="submission" date="2016-10" db="EMBL/GenBank/DDBJ databases">
        <authorList>
            <person name="Varghese N."/>
            <person name="Submissions S."/>
        </authorList>
    </citation>
    <scope>NUCLEOTIDE SEQUENCE [LARGE SCALE GENOMIC DNA]</scope>
    <source>
        <strain evidence="4">DSM 2698</strain>
    </source>
</reference>
<evidence type="ECO:0000313" key="3">
    <source>
        <dbReference type="EMBL" id="SCZ41804.1"/>
    </source>
</evidence>
<sequence length="176" mass="19294">MRWQGIAYRAHDPRFAFAPTSGEGAAANGGRFNPVGTPALYLALTLEGMFVEMGHGFGHRLEPLTVCSYDIDVDDLVDLRDERSRGQAGVTLSEMASPWALDRAEGRIPASWRLSHRLIDEGAAGILVPSFARGARSDMANLVLWRWGPDRPHKVTVHDPSGRLPKDISSWSADES</sequence>
<dbReference type="EMBL" id="FMVW01000007">
    <property type="protein sequence ID" value="SCZ41804.1"/>
    <property type="molecule type" value="Genomic_DNA"/>
</dbReference>
<name>A0A1G5NX22_AFIMA</name>
<dbReference type="SMART" id="SM00953">
    <property type="entry name" value="RES"/>
    <property type="match status" value="1"/>
</dbReference>
<dbReference type="OrthoDB" id="648213at2"/>
<dbReference type="Pfam" id="PF08808">
    <property type="entry name" value="RES"/>
    <property type="match status" value="1"/>
</dbReference>
<feature type="domain" description="RES" evidence="2">
    <location>
        <begin position="19"/>
        <end position="159"/>
    </location>
</feature>